<dbReference type="InterPro" id="IPR000073">
    <property type="entry name" value="AB_hydrolase_1"/>
</dbReference>
<name>A0A7I7PK18_9MYCO</name>
<evidence type="ECO:0000313" key="2">
    <source>
        <dbReference type="EMBL" id="BBY08870.1"/>
    </source>
</evidence>
<organism evidence="2 5">
    <name type="scientific">Mycobacterium noviomagense</name>
    <dbReference type="NCBI Taxonomy" id="459858"/>
    <lineage>
        <taxon>Bacteria</taxon>
        <taxon>Bacillati</taxon>
        <taxon>Actinomycetota</taxon>
        <taxon>Actinomycetes</taxon>
        <taxon>Mycobacteriales</taxon>
        <taxon>Mycobacteriaceae</taxon>
        <taxon>Mycobacterium</taxon>
    </lineage>
</organism>
<dbReference type="GO" id="GO:0003824">
    <property type="term" value="F:catalytic activity"/>
    <property type="evidence" value="ECO:0007669"/>
    <property type="project" value="UniProtKB-ARBA"/>
</dbReference>
<dbReference type="EMBL" id="MVIC01000008">
    <property type="protein sequence ID" value="ORB16326.1"/>
    <property type="molecule type" value="Genomic_DNA"/>
</dbReference>
<feature type="domain" description="AB hydrolase-1" evidence="1">
    <location>
        <begin position="23"/>
        <end position="193"/>
    </location>
</feature>
<dbReference type="OrthoDB" id="3789848at2"/>
<dbReference type="EMBL" id="AP022583">
    <property type="protein sequence ID" value="BBY08870.1"/>
    <property type="molecule type" value="Genomic_DNA"/>
</dbReference>
<gene>
    <name evidence="3" type="ORF">BST37_07190</name>
    <name evidence="2" type="ORF">MNVI_41880</name>
</gene>
<dbReference type="AlphaFoldDB" id="A0A7I7PK18"/>
<dbReference type="RefSeq" id="WP_083087006.1">
    <property type="nucleotide sequence ID" value="NZ_AP022583.1"/>
</dbReference>
<dbReference type="Pfam" id="PF12697">
    <property type="entry name" value="Abhydrolase_6"/>
    <property type="match status" value="1"/>
</dbReference>
<evidence type="ECO:0000313" key="3">
    <source>
        <dbReference type="EMBL" id="ORB16326.1"/>
    </source>
</evidence>
<keyword evidence="4" id="KW-1185">Reference proteome</keyword>
<sequence>METVEYAPGRSVDLFGDSGQTTVLMWHGQQTNARAAMRPLADLVAGHDLRVVVPDWNSHAEDGGRSDLLQSLRFARNSAGDANGLVLVGWSMGAVAAAALTIHARDLGMRLAHTVCLAGAFMVPDPIFGEDLDPALAGSDRPPFTLLHGVDDAVVPVTASRAFAALLEQHQWPVEVVELTADHGSIAGATYDPTADRYSAAQDPRTLAVATDVADRIATAAGRTGNL</sequence>
<dbReference type="SUPFAM" id="SSF53474">
    <property type="entry name" value="alpha/beta-Hydrolases"/>
    <property type="match status" value="1"/>
</dbReference>
<dbReference type="Proteomes" id="UP000466894">
    <property type="component" value="Chromosome"/>
</dbReference>
<dbReference type="Proteomes" id="UP000192374">
    <property type="component" value="Unassembled WGS sequence"/>
</dbReference>
<evidence type="ECO:0000313" key="4">
    <source>
        <dbReference type="Proteomes" id="UP000192374"/>
    </source>
</evidence>
<dbReference type="InterPro" id="IPR029058">
    <property type="entry name" value="AB_hydrolase_fold"/>
</dbReference>
<reference evidence="2 5" key="2">
    <citation type="journal article" date="2019" name="Emerg. Microbes Infect.">
        <title>Comprehensive subspecies identification of 175 nontuberculous mycobacteria species based on 7547 genomic profiles.</title>
        <authorList>
            <person name="Matsumoto Y."/>
            <person name="Kinjo T."/>
            <person name="Motooka D."/>
            <person name="Nabeya D."/>
            <person name="Jung N."/>
            <person name="Uechi K."/>
            <person name="Horii T."/>
            <person name="Iida T."/>
            <person name="Fujita J."/>
            <person name="Nakamura S."/>
        </authorList>
    </citation>
    <scope>NUCLEOTIDE SEQUENCE [LARGE SCALE GENOMIC DNA]</scope>
    <source>
        <strain evidence="2 5">JCM 16367</strain>
    </source>
</reference>
<protein>
    <submittedName>
        <fullName evidence="3">Esterase</fullName>
    </submittedName>
</protein>
<dbReference type="Gene3D" id="3.40.50.1820">
    <property type="entry name" value="alpha/beta hydrolase"/>
    <property type="match status" value="1"/>
</dbReference>
<proteinExistence type="predicted"/>
<accession>A0A7I7PK18</accession>
<reference evidence="3 4" key="1">
    <citation type="submission" date="2017-02" db="EMBL/GenBank/DDBJ databases">
        <title>The new phylogeny of genus Mycobacterium.</title>
        <authorList>
            <person name="Tortoli E."/>
            <person name="Trovato A."/>
            <person name="Cirillo D.M."/>
        </authorList>
    </citation>
    <scope>NUCLEOTIDE SEQUENCE [LARGE SCALE GENOMIC DNA]</scope>
    <source>
        <strain evidence="3 4">DSM 45145</strain>
    </source>
</reference>
<reference evidence="2" key="3">
    <citation type="submission" date="2020-02" db="EMBL/GenBank/DDBJ databases">
        <authorList>
            <person name="Matsumoto Y."/>
            <person name="Motooka D."/>
            <person name="Nakamura S."/>
        </authorList>
    </citation>
    <scope>NUCLEOTIDE SEQUENCE</scope>
    <source>
        <strain evidence="2">JCM 16367</strain>
    </source>
</reference>
<evidence type="ECO:0000313" key="5">
    <source>
        <dbReference type="Proteomes" id="UP000466894"/>
    </source>
</evidence>
<evidence type="ECO:0000259" key="1">
    <source>
        <dbReference type="Pfam" id="PF12697"/>
    </source>
</evidence>
<dbReference type="KEGG" id="mnv:MNVI_41880"/>